<dbReference type="PANTHER" id="PTHR42110">
    <property type="entry name" value="L-ASPARAGINASE, PUTATIVE (AFU_ORTHOLOGUE AFUA_3G11890)-RELATED"/>
    <property type="match status" value="1"/>
</dbReference>
<sequence>MTHPIPLTEIWRGPRPESVHLGHAVICDASGGIVEAWGNPEEVVLPRSSSKMLQALPLITSGAAHAHGLTSEQLALACASHEGGEIHTSRVRRWIDGLDLTDYDFRCGAHMPWDKAAHKALLCSGTAPCQLHNNCSGKHAGFLTLNRHLGGGPDYVEPDHPVQKAVFDAFEEITAETSPYYGIDGCSAPNPACTLHGMARAMAWFAAASETGGMVENAAVQLWQAMVAHPELVAGEGRACTELMRACSEPVALKTGAEAFFIAILPQRKLGVALKIADGGTRGAECAIASILVRLGVLDPDHPTARKFRNAPITNWRGIETGMIKPAAALA</sequence>
<dbReference type="AlphaFoldDB" id="A0A0L6CW52"/>
<protein>
    <submittedName>
        <fullName evidence="1">L-asparaginase II</fullName>
    </submittedName>
</protein>
<dbReference type="EMBL" id="LGVV01000014">
    <property type="protein sequence ID" value="KNX41971.1"/>
    <property type="molecule type" value="Genomic_DNA"/>
</dbReference>
<proteinExistence type="predicted"/>
<organism evidence="1 2">
    <name type="scientific">Roseovarius tolerans</name>
    <dbReference type="NCBI Taxonomy" id="74031"/>
    <lineage>
        <taxon>Bacteria</taxon>
        <taxon>Pseudomonadati</taxon>
        <taxon>Pseudomonadota</taxon>
        <taxon>Alphaproteobacteria</taxon>
        <taxon>Rhodobacterales</taxon>
        <taxon>Roseobacteraceae</taxon>
        <taxon>Roseovarius</taxon>
    </lineage>
</organism>
<dbReference type="OrthoDB" id="9780674at2"/>
<accession>A0A0L6CW52</accession>
<dbReference type="RefSeq" id="WP_050662347.1">
    <property type="nucleotide sequence ID" value="NZ_CP118494.1"/>
</dbReference>
<reference evidence="2" key="1">
    <citation type="submission" date="2015-07" db="EMBL/GenBank/DDBJ databases">
        <title>Draft Genome Sequence of Roseovarius tolerans EL-164, a producer of N-Acylated Alanine Methyl Esters (NAMEs).</title>
        <authorList>
            <person name="Voget S."/>
            <person name="Bruns H."/>
            <person name="Wagner-Doebler I."/>
            <person name="Schulz S."/>
            <person name="Daniel R."/>
        </authorList>
    </citation>
    <scope>NUCLEOTIDE SEQUENCE [LARGE SCALE GENOMIC DNA]</scope>
    <source>
        <strain evidence="2">EL-164</strain>
    </source>
</reference>
<dbReference type="Pfam" id="PF06089">
    <property type="entry name" value="Asparaginase_II"/>
    <property type="match status" value="1"/>
</dbReference>
<dbReference type="InterPro" id="IPR010349">
    <property type="entry name" value="Asparaginase_II"/>
</dbReference>
<dbReference type="Proteomes" id="UP000037046">
    <property type="component" value="Unassembled WGS sequence"/>
</dbReference>
<gene>
    <name evidence="1" type="ORF">ROTO_14390</name>
</gene>
<dbReference type="PANTHER" id="PTHR42110:SF1">
    <property type="entry name" value="L-ASPARAGINASE, PUTATIVE (AFU_ORTHOLOGUE AFUA_3G11890)-RELATED"/>
    <property type="match status" value="1"/>
</dbReference>
<keyword evidence="2" id="KW-1185">Reference proteome</keyword>
<name>A0A0L6CW52_9RHOB</name>
<comment type="caution">
    <text evidence="1">The sequence shown here is derived from an EMBL/GenBank/DDBJ whole genome shotgun (WGS) entry which is preliminary data.</text>
</comment>
<evidence type="ECO:0000313" key="2">
    <source>
        <dbReference type="Proteomes" id="UP000037046"/>
    </source>
</evidence>
<dbReference type="PATRIC" id="fig|74031.6.peg.1470"/>
<evidence type="ECO:0000313" key="1">
    <source>
        <dbReference type="EMBL" id="KNX41971.1"/>
    </source>
</evidence>
<dbReference type="STRING" id="74031.SAMN04488077_11249"/>